<evidence type="ECO:0000313" key="5">
    <source>
        <dbReference type="EMBL" id="MVM31640.1"/>
    </source>
</evidence>
<dbReference type="RefSeq" id="WP_157586256.1">
    <property type="nucleotide sequence ID" value="NZ_WPIN01000005.1"/>
</dbReference>
<dbReference type="Pfam" id="PF00196">
    <property type="entry name" value="GerE"/>
    <property type="match status" value="1"/>
</dbReference>
<dbReference type="PANTHER" id="PTHR44688">
    <property type="entry name" value="DNA-BINDING TRANSCRIPTIONAL ACTIVATOR DEVR_DOSR"/>
    <property type="match status" value="1"/>
</dbReference>
<dbReference type="PRINTS" id="PR00038">
    <property type="entry name" value="HTHLUXR"/>
</dbReference>
<keyword evidence="1" id="KW-0805">Transcription regulation</keyword>
<gene>
    <name evidence="5" type="ORF">GO755_16455</name>
</gene>
<dbReference type="InterPro" id="IPR016032">
    <property type="entry name" value="Sig_transdc_resp-reg_C-effctor"/>
</dbReference>
<dbReference type="CDD" id="cd06170">
    <property type="entry name" value="LuxR_C_like"/>
    <property type="match status" value="1"/>
</dbReference>
<evidence type="ECO:0000256" key="1">
    <source>
        <dbReference type="ARBA" id="ARBA00023015"/>
    </source>
</evidence>
<dbReference type="GO" id="GO:0003677">
    <property type="term" value="F:DNA binding"/>
    <property type="evidence" value="ECO:0007669"/>
    <property type="project" value="UniProtKB-KW"/>
</dbReference>
<dbReference type="InterPro" id="IPR036388">
    <property type="entry name" value="WH-like_DNA-bd_sf"/>
</dbReference>
<proteinExistence type="predicted"/>
<dbReference type="PANTHER" id="PTHR44688:SF16">
    <property type="entry name" value="DNA-BINDING TRANSCRIPTIONAL ACTIVATOR DEVR_DOSR"/>
    <property type="match status" value="1"/>
</dbReference>
<dbReference type="Proteomes" id="UP000436006">
    <property type="component" value="Unassembled WGS sequence"/>
</dbReference>
<keyword evidence="3" id="KW-0804">Transcription</keyword>
<dbReference type="SMART" id="SM00421">
    <property type="entry name" value="HTH_LUXR"/>
    <property type="match status" value="1"/>
</dbReference>
<dbReference type="PROSITE" id="PS50043">
    <property type="entry name" value="HTH_LUXR_2"/>
    <property type="match status" value="1"/>
</dbReference>
<dbReference type="EMBL" id="WPIN01000005">
    <property type="protein sequence ID" value="MVM31640.1"/>
    <property type="molecule type" value="Genomic_DNA"/>
</dbReference>
<sequence length="275" mass="31146">MFSDTDSLNSIVDDWRDNVPAAVWAKYDPANALHLQADTQKLPEWLQMALNLICCPGIYSYYLVEITTSRVFYLGGDVKHTFGVTDGELATHSFSELVNLYIHPDDQIAFNQFVQKAVEFGLAHNQGRTLKRTYFYRQVTADGRNLQVMHQGQTLFYDQQRIPTAQLEVIVDVSHIRPPDALPMMTLMDMVDPENPVFFSMTLEKPEVTPTACPLGTRELEIMRLLADGKTSKQIAYLLNISPNTVNNHRQHILEKMNAQSTVEAINLAVRNGCL</sequence>
<evidence type="ECO:0000256" key="3">
    <source>
        <dbReference type="ARBA" id="ARBA00023163"/>
    </source>
</evidence>
<evidence type="ECO:0000259" key="4">
    <source>
        <dbReference type="PROSITE" id="PS50043"/>
    </source>
</evidence>
<accession>A0A7K1SCY7</accession>
<dbReference type="Gene3D" id="3.30.450.20">
    <property type="entry name" value="PAS domain"/>
    <property type="match status" value="1"/>
</dbReference>
<dbReference type="Gene3D" id="1.10.10.10">
    <property type="entry name" value="Winged helix-like DNA-binding domain superfamily/Winged helix DNA-binding domain"/>
    <property type="match status" value="1"/>
</dbReference>
<name>A0A7K1SCY7_9BACT</name>
<dbReference type="InterPro" id="IPR000792">
    <property type="entry name" value="Tscrpt_reg_LuxR_C"/>
</dbReference>
<dbReference type="AlphaFoldDB" id="A0A7K1SCY7"/>
<keyword evidence="6" id="KW-1185">Reference proteome</keyword>
<dbReference type="SUPFAM" id="SSF46894">
    <property type="entry name" value="C-terminal effector domain of the bipartite response regulators"/>
    <property type="match status" value="1"/>
</dbReference>
<comment type="caution">
    <text evidence="5">The sequence shown here is derived from an EMBL/GenBank/DDBJ whole genome shotgun (WGS) entry which is preliminary data.</text>
</comment>
<evidence type="ECO:0000313" key="6">
    <source>
        <dbReference type="Proteomes" id="UP000436006"/>
    </source>
</evidence>
<reference evidence="5 6" key="1">
    <citation type="submission" date="2019-12" db="EMBL/GenBank/DDBJ databases">
        <title>Spirosoma sp. HMF4905 genome sequencing and assembly.</title>
        <authorList>
            <person name="Kang H."/>
            <person name="Cha I."/>
            <person name="Kim H."/>
            <person name="Joh K."/>
        </authorList>
    </citation>
    <scope>NUCLEOTIDE SEQUENCE [LARGE SCALE GENOMIC DNA]</scope>
    <source>
        <strain evidence="5 6">HMF4905</strain>
    </source>
</reference>
<organism evidence="5 6">
    <name type="scientific">Spirosoma arboris</name>
    <dbReference type="NCBI Taxonomy" id="2682092"/>
    <lineage>
        <taxon>Bacteria</taxon>
        <taxon>Pseudomonadati</taxon>
        <taxon>Bacteroidota</taxon>
        <taxon>Cytophagia</taxon>
        <taxon>Cytophagales</taxon>
        <taxon>Cytophagaceae</taxon>
        <taxon>Spirosoma</taxon>
    </lineage>
</organism>
<dbReference type="PROSITE" id="PS00622">
    <property type="entry name" value="HTH_LUXR_1"/>
    <property type="match status" value="1"/>
</dbReference>
<protein>
    <recommendedName>
        <fullName evidence="4">HTH luxR-type domain-containing protein</fullName>
    </recommendedName>
</protein>
<feature type="domain" description="HTH luxR-type" evidence="4">
    <location>
        <begin position="207"/>
        <end position="273"/>
    </location>
</feature>
<dbReference type="GO" id="GO:0006355">
    <property type="term" value="P:regulation of DNA-templated transcription"/>
    <property type="evidence" value="ECO:0007669"/>
    <property type="project" value="InterPro"/>
</dbReference>
<evidence type="ECO:0000256" key="2">
    <source>
        <dbReference type="ARBA" id="ARBA00023125"/>
    </source>
</evidence>
<keyword evidence="2" id="KW-0238">DNA-binding</keyword>